<proteinExistence type="inferred from homology"/>
<dbReference type="PANTHER" id="PTHR43538">
    <property type="entry name" value="ALPHA-IPM SYNTHASE/HOMOCITRATE SYNTHASE"/>
    <property type="match status" value="1"/>
</dbReference>
<dbReference type="EMBL" id="MFIV01000072">
    <property type="protein sequence ID" value="OGF98630.1"/>
    <property type="molecule type" value="Genomic_DNA"/>
</dbReference>
<feature type="domain" description="Pyruvate carboxyltransferase" evidence="6">
    <location>
        <begin position="4"/>
        <end position="269"/>
    </location>
</feature>
<comment type="pathway">
    <text evidence="1">Amino-acid biosynthesis; L-isoleucine biosynthesis; 2-oxobutanoate from pyruvate: step 1/3.</text>
</comment>
<evidence type="ECO:0000256" key="1">
    <source>
        <dbReference type="ARBA" id="ARBA00004743"/>
    </source>
</evidence>
<dbReference type="SUPFAM" id="SSF51569">
    <property type="entry name" value="Aldolase"/>
    <property type="match status" value="1"/>
</dbReference>
<dbReference type="Gene3D" id="3.20.20.70">
    <property type="entry name" value="Aldolase class I"/>
    <property type="match status" value="1"/>
</dbReference>
<name>A0A1F5YEM4_9BACT</name>
<evidence type="ECO:0000256" key="3">
    <source>
        <dbReference type="ARBA" id="ARBA00048263"/>
    </source>
</evidence>
<dbReference type="InterPro" id="IPR000891">
    <property type="entry name" value="PYR_CT"/>
</dbReference>
<gene>
    <name evidence="7" type="ORF">A2Z86_02440</name>
</gene>
<comment type="caution">
    <text evidence="7">The sequence shown here is derived from an EMBL/GenBank/DDBJ whole genome shotgun (WGS) entry which is preliminary data.</text>
</comment>
<evidence type="ECO:0000313" key="8">
    <source>
        <dbReference type="Proteomes" id="UP000176992"/>
    </source>
</evidence>
<dbReference type="Pfam" id="PF00682">
    <property type="entry name" value="HMGL-like"/>
    <property type="match status" value="1"/>
</dbReference>
<accession>A0A1F5YEM4</accession>
<dbReference type="InterPro" id="IPR005675">
    <property type="entry name" value="Citramal_synthase"/>
</dbReference>
<dbReference type="GO" id="GO:0043714">
    <property type="term" value="F:(R)-citramalate synthase activity"/>
    <property type="evidence" value="ECO:0007669"/>
    <property type="project" value="UniProtKB-UniRule"/>
</dbReference>
<dbReference type="InterPro" id="IPR054691">
    <property type="entry name" value="LeuA/HCS_post-cat"/>
</dbReference>
<organism evidence="7 8">
    <name type="scientific">Candidatus Glassbacteria bacterium GWA2_58_10</name>
    <dbReference type="NCBI Taxonomy" id="1817865"/>
    <lineage>
        <taxon>Bacteria</taxon>
        <taxon>Candidatus Glassiibacteriota</taxon>
    </lineage>
</organism>
<evidence type="ECO:0000313" key="7">
    <source>
        <dbReference type="EMBL" id="OGF98630.1"/>
    </source>
</evidence>
<dbReference type="CDD" id="cd07941">
    <property type="entry name" value="DRE_TIM_LeuA3"/>
    <property type="match status" value="1"/>
</dbReference>
<feature type="non-terminal residue" evidence="7">
    <location>
        <position position="360"/>
    </location>
</feature>
<dbReference type="GO" id="GO:0009097">
    <property type="term" value="P:isoleucine biosynthetic process"/>
    <property type="evidence" value="ECO:0007669"/>
    <property type="project" value="UniProtKB-UniRule"/>
</dbReference>
<dbReference type="InterPro" id="IPR002034">
    <property type="entry name" value="AIPM/Hcit_synth_CS"/>
</dbReference>
<dbReference type="AlphaFoldDB" id="A0A1F5YEM4"/>
<dbReference type="Proteomes" id="UP000176992">
    <property type="component" value="Unassembled WGS sequence"/>
</dbReference>
<dbReference type="GO" id="GO:0046912">
    <property type="term" value="F:acyltransferase activity, acyl groups converted into alkyl on transfer"/>
    <property type="evidence" value="ECO:0007669"/>
    <property type="project" value="InterPro"/>
</dbReference>
<keyword evidence="2 5" id="KW-0808">Transferase</keyword>
<evidence type="ECO:0000256" key="2">
    <source>
        <dbReference type="ARBA" id="ARBA00022679"/>
    </source>
</evidence>
<dbReference type="PANTHER" id="PTHR43538:SF1">
    <property type="entry name" value="(R)-CITRAMALATE SYNTHASE"/>
    <property type="match status" value="1"/>
</dbReference>
<sequence>MAAIEIYDTTLRDGTQAEDIAFTLEDKIRIAHLLDEMEFHYIEGGYPGSNPKDALFFEEVRKKPLKFSKVASFGMTRRVGGQVESDPIINSLLSAETEVVTVVGKSWDLHVRDALRTDPEENLRAIFESLEYLKKRGRMVIYDAEHLFDGYRANPEYCLKTLKAAADAGADRIVLCDTNGGSLPSFVSTVVKIVKEAVDVPIGIHTHNDSELAVANTLAAVEVAAVHVQGTINGYGERCGNANLVSIIPDLVLKMGHEAIPRKHLKRLRELTRFVNELANMPDNKRQAFVGESAFAHKGGMHVSAVVRNPETYEHIDPELVGNHRRVLVSDLSGRSNILYKAQEFGIDIDSRDPLVMEIL</sequence>
<dbReference type="PROSITE" id="PS00815">
    <property type="entry name" value="AIPM_HOMOCIT_SYNTH_1"/>
    <property type="match status" value="1"/>
</dbReference>
<dbReference type="NCBIfam" id="TIGR00977">
    <property type="entry name" value="citramal_synth"/>
    <property type="match status" value="1"/>
</dbReference>
<comment type="similarity">
    <text evidence="5">Belongs to the alpha-IPM synthase/homocitrate synthase family.</text>
</comment>
<comment type="catalytic activity">
    <reaction evidence="3">
        <text>pyruvate + acetyl-CoA + H2O = (3R)-citramalate + CoA + H(+)</text>
        <dbReference type="Rhea" id="RHEA:19045"/>
        <dbReference type="ChEBI" id="CHEBI:15361"/>
        <dbReference type="ChEBI" id="CHEBI:15377"/>
        <dbReference type="ChEBI" id="CHEBI:15378"/>
        <dbReference type="ChEBI" id="CHEBI:30934"/>
        <dbReference type="ChEBI" id="CHEBI:57287"/>
        <dbReference type="ChEBI" id="CHEBI:57288"/>
        <dbReference type="EC" id="2.3.3.21"/>
    </reaction>
</comment>
<reference evidence="7 8" key="1">
    <citation type="journal article" date="2016" name="Nat. Commun.">
        <title>Thousands of microbial genomes shed light on interconnected biogeochemical processes in an aquifer system.</title>
        <authorList>
            <person name="Anantharaman K."/>
            <person name="Brown C.T."/>
            <person name="Hug L.A."/>
            <person name="Sharon I."/>
            <person name="Castelle C.J."/>
            <person name="Probst A.J."/>
            <person name="Thomas B.C."/>
            <person name="Singh A."/>
            <person name="Wilkins M.J."/>
            <person name="Karaoz U."/>
            <person name="Brodie E.L."/>
            <person name="Williams K.H."/>
            <person name="Hubbard S.S."/>
            <person name="Banfield J.F."/>
        </authorList>
    </citation>
    <scope>NUCLEOTIDE SEQUENCE [LARGE SCALE GENOMIC DNA]</scope>
</reference>
<protein>
    <recommendedName>
        <fullName evidence="4">Citramalate synthase</fullName>
        <ecNumber evidence="4">2.3.3.21</ecNumber>
    </recommendedName>
</protein>
<dbReference type="Gene3D" id="1.10.238.260">
    <property type="match status" value="1"/>
</dbReference>
<dbReference type="InterPro" id="IPR013785">
    <property type="entry name" value="Aldolase_TIM"/>
</dbReference>
<evidence type="ECO:0000259" key="6">
    <source>
        <dbReference type="PROSITE" id="PS50991"/>
    </source>
</evidence>
<dbReference type="PROSITE" id="PS50991">
    <property type="entry name" value="PYR_CT"/>
    <property type="match status" value="1"/>
</dbReference>
<evidence type="ECO:0000256" key="5">
    <source>
        <dbReference type="RuleBase" id="RU003523"/>
    </source>
</evidence>
<dbReference type="EC" id="2.3.3.21" evidence="4"/>
<evidence type="ECO:0000256" key="4">
    <source>
        <dbReference type="NCBIfam" id="TIGR00977"/>
    </source>
</evidence>
<dbReference type="UniPathway" id="UPA00047">
    <property type="reaction ID" value="UER00066"/>
</dbReference>
<dbReference type="Pfam" id="PF22617">
    <property type="entry name" value="HCS_D2"/>
    <property type="match status" value="1"/>
</dbReference>